<keyword evidence="2" id="KW-1185">Reference proteome</keyword>
<dbReference type="Proteomes" id="UP000510621">
    <property type="component" value="Chromosome"/>
</dbReference>
<name>A0A7L6ATJ1_9GAMM</name>
<dbReference type="KEGG" id="this:HZT40_13185"/>
<dbReference type="EMBL" id="CP059265">
    <property type="protein sequence ID" value="QLQ32378.1"/>
    <property type="molecule type" value="Genomic_DNA"/>
</dbReference>
<evidence type="ECO:0000313" key="1">
    <source>
        <dbReference type="EMBL" id="QLQ32378.1"/>
    </source>
</evidence>
<gene>
    <name evidence="1" type="ORF">HZT40_13185</name>
</gene>
<organism evidence="1 2">
    <name type="scientific">Candidatus Thiothrix singaporensis</name>
    <dbReference type="NCBI Taxonomy" id="2799669"/>
    <lineage>
        <taxon>Bacteria</taxon>
        <taxon>Pseudomonadati</taxon>
        <taxon>Pseudomonadota</taxon>
        <taxon>Gammaproteobacteria</taxon>
        <taxon>Thiotrichales</taxon>
        <taxon>Thiotrichaceae</taxon>
        <taxon>Thiothrix</taxon>
    </lineage>
</organism>
<dbReference type="NCBIfam" id="NF046101">
    <property type="entry name" value="PA3496_fam"/>
    <property type="match status" value="1"/>
</dbReference>
<sequence length="64" mass="7844">MRNNKEYEIDQEEEFFNIEKIPPTADGKIKPHVVRRNVEDYLERKALERRLKDVFEEELKNKKP</sequence>
<protein>
    <submittedName>
        <fullName evidence="1">Uncharacterized protein</fullName>
    </submittedName>
</protein>
<accession>A0A7L6ATJ1</accession>
<dbReference type="InterPro" id="IPR058059">
    <property type="entry name" value="PA3496-like"/>
</dbReference>
<proteinExistence type="predicted"/>
<dbReference type="AlphaFoldDB" id="A0A7L6ATJ1"/>
<reference evidence="1" key="1">
    <citation type="submission" date="2020-06" db="EMBL/GenBank/DDBJ databases">
        <title>Analysis procedures for assessing recovery of high quality, complete, closed genomes from Nanopore long read metagenome sequencing.</title>
        <authorList>
            <person name="Bessarab I."/>
            <person name="Arumugam K."/>
            <person name="Haryono M."/>
            <person name="Liu X."/>
            <person name="Roy S."/>
            <person name="Zuniga-Montanez R.E."/>
            <person name="Qiu G."/>
            <person name="Drautz-Moses D.I."/>
            <person name="Law Y.Y."/>
            <person name="Wuertz S."/>
            <person name="Lauro F.M."/>
            <person name="Huson D.H."/>
            <person name="Williams R.B."/>
        </authorList>
    </citation>
    <scope>NUCLEOTIDE SEQUENCE [LARGE SCALE GENOMIC DNA]</scope>
    <source>
        <strain evidence="1">SSD2</strain>
    </source>
</reference>
<evidence type="ECO:0000313" key="2">
    <source>
        <dbReference type="Proteomes" id="UP000510621"/>
    </source>
</evidence>